<accession>A0A0F9W1H3</accession>
<dbReference type="AlphaFoldDB" id="A0A0F9W1H3"/>
<sequence>MEGVWDKKVDANHDGDGLRDVSPSKIRVDDNGYTNYIFSKKSFTIYNNSISDDDFEIFRAFLEERTQIYPSDGKIPCKLVAAEAKKVLNHFVVYSKDSNNPYFESARLALKNGKLALLRGTVKLYLGKFTTKYWRKKRFTNEINFWTFQVGLLDHILEHLGWIKNKETRDWEKTLQWTTHSKDKMKFEAICTANNLNQLLDFTSENYFEGTRLREIFNKKLKRGYDVDISDIINVALFYDNLVGKNTDEWNEAWGSFESTTNTRNARITSNIISLCRYSLGTADYLEQVSNALDKYYDKILEKNEFPDEVIEKICKTSTQWFKFLEKHGIEATRNEIYAFLIDQLKKQPQHVKNLRSFTKKVLTLLNSKYEYLKIRFEVE</sequence>
<organism evidence="1">
    <name type="scientific">marine sediment metagenome</name>
    <dbReference type="NCBI Taxonomy" id="412755"/>
    <lineage>
        <taxon>unclassified sequences</taxon>
        <taxon>metagenomes</taxon>
        <taxon>ecological metagenomes</taxon>
    </lineage>
</organism>
<protein>
    <submittedName>
        <fullName evidence="1">Uncharacterized protein</fullName>
    </submittedName>
</protein>
<proteinExistence type="predicted"/>
<dbReference type="EMBL" id="LAZR01000374">
    <property type="protein sequence ID" value="KKN71898.1"/>
    <property type="molecule type" value="Genomic_DNA"/>
</dbReference>
<name>A0A0F9W1H3_9ZZZZ</name>
<comment type="caution">
    <text evidence="1">The sequence shown here is derived from an EMBL/GenBank/DDBJ whole genome shotgun (WGS) entry which is preliminary data.</text>
</comment>
<gene>
    <name evidence="1" type="ORF">LCGC14_0416470</name>
</gene>
<reference evidence="1" key="1">
    <citation type="journal article" date="2015" name="Nature">
        <title>Complex archaea that bridge the gap between prokaryotes and eukaryotes.</title>
        <authorList>
            <person name="Spang A."/>
            <person name="Saw J.H."/>
            <person name="Jorgensen S.L."/>
            <person name="Zaremba-Niedzwiedzka K."/>
            <person name="Martijn J."/>
            <person name="Lind A.E."/>
            <person name="van Eijk R."/>
            <person name="Schleper C."/>
            <person name="Guy L."/>
            <person name="Ettema T.J."/>
        </authorList>
    </citation>
    <scope>NUCLEOTIDE SEQUENCE</scope>
</reference>
<evidence type="ECO:0000313" key="1">
    <source>
        <dbReference type="EMBL" id="KKN71898.1"/>
    </source>
</evidence>